<evidence type="ECO:0000313" key="2">
    <source>
        <dbReference type="EMBL" id="PWG02980.1"/>
    </source>
</evidence>
<evidence type="ECO:0000256" key="1">
    <source>
        <dbReference type="SAM" id="MobiDB-lite"/>
    </source>
</evidence>
<protein>
    <submittedName>
        <fullName evidence="2">Uncharacterized protein</fullName>
    </submittedName>
</protein>
<dbReference type="EMBL" id="QFFF01000001">
    <property type="protein sequence ID" value="PWG02980.1"/>
    <property type="molecule type" value="Genomic_DNA"/>
</dbReference>
<keyword evidence="3" id="KW-1185">Reference proteome</keyword>
<sequence length="148" mass="15674">MWQTTPPENAVTAYLAADTEAAHAAFSSTRPTIEEVLRTLGPGIPPDIEPGRAPDSTTDTAEAHAEPAAQDEIWVPIPHAEANAEPPAPNRREDFMDDDNDALWEEFWDGGAGAGPARADAPSPSMTSRVGSMAALAEQPRSSKATRS</sequence>
<gene>
    <name evidence="2" type="ORF">DF286_08945</name>
</gene>
<proteinExistence type="predicted"/>
<comment type="caution">
    <text evidence="2">The sequence shown here is derived from an EMBL/GenBank/DDBJ whole genome shotgun (WGS) entry which is preliminary data.</text>
</comment>
<feature type="region of interest" description="Disordered" evidence="1">
    <location>
        <begin position="41"/>
        <end position="148"/>
    </location>
</feature>
<name>A0A2U2J3R3_9SPHN</name>
<dbReference type="Proteomes" id="UP000245916">
    <property type="component" value="Unassembled WGS sequence"/>
</dbReference>
<accession>A0A2U2J3R3</accession>
<reference evidence="2 3" key="1">
    <citation type="submission" date="2018-05" db="EMBL/GenBank/DDBJ databases">
        <title>Genome of Sphingosinicella humi QZX222.</title>
        <authorList>
            <person name="Qiao Z."/>
            <person name="Wang G."/>
        </authorList>
    </citation>
    <scope>NUCLEOTIDE SEQUENCE [LARGE SCALE GENOMIC DNA]</scope>
    <source>
        <strain evidence="2 3">QZX222</strain>
    </source>
</reference>
<feature type="compositionally biased region" description="Acidic residues" evidence="1">
    <location>
        <begin position="95"/>
        <end position="108"/>
    </location>
</feature>
<evidence type="ECO:0000313" key="3">
    <source>
        <dbReference type="Proteomes" id="UP000245916"/>
    </source>
</evidence>
<dbReference type="AlphaFoldDB" id="A0A2U2J3R3"/>
<organism evidence="2 3">
    <name type="scientific">Allosphingosinicella humi</name>
    <dbReference type="NCBI Taxonomy" id="2068657"/>
    <lineage>
        <taxon>Bacteria</taxon>
        <taxon>Pseudomonadati</taxon>
        <taxon>Pseudomonadota</taxon>
        <taxon>Alphaproteobacteria</taxon>
        <taxon>Sphingomonadales</taxon>
        <taxon>Sphingomonadaceae</taxon>
        <taxon>Allosphingosinicella</taxon>
    </lineage>
</organism>